<comment type="caution">
    <text evidence="10">The sequence shown here is derived from an EMBL/GenBank/DDBJ whole genome shotgun (WGS) entry which is preliminary data.</text>
</comment>
<keyword evidence="4 8" id="KW-0812">Transmembrane</keyword>
<sequence length="238" mass="26460">MSNVIEFSFMLETFFSLLKYVPVTLFLAIVSMLLASVLGLTCAVVLLRNLPGLRQLVRIYLLMGRAIPTMVMLYIVYFGLPVLLMAFTKETGIDTGYQHVPAMAFAILGLTLHTGAYLAEIFRAALLAVDKGQMEAALSIGMTWFEGFYRIVFRQAAVVAMPMVANQFLGLIKSTSIVFTITVIELLGGAKIASAEHYRYLETYLVVASMYWGMSLVFERLFLAAERKVGFFRKGASI</sequence>
<dbReference type="InterPro" id="IPR035906">
    <property type="entry name" value="MetI-like_sf"/>
</dbReference>
<protein>
    <submittedName>
        <fullName evidence="10">Amino acid ABC transporter permease</fullName>
    </submittedName>
</protein>
<feature type="transmembrane region" description="Helical" evidence="8">
    <location>
        <begin position="59"/>
        <end position="80"/>
    </location>
</feature>
<dbReference type="SUPFAM" id="SSF161098">
    <property type="entry name" value="MetI-like"/>
    <property type="match status" value="1"/>
</dbReference>
<dbReference type="PANTHER" id="PTHR30614:SF0">
    <property type="entry name" value="L-CYSTINE TRANSPORT SYSTEM PERMEASE PROTEIN TCYL"/>
    <property type="match status" value="1"/>
</dbReference>
<dbReference type="OrthoDB" id="9805999at2"/>
<dbReference type="GO" id="GO:0015184">
    <property type="term" value="F:L-cystine transmembrane transporter activity"/>
    <property type="evidence" value="ECO:0007669"/>
    <property type="project" value="TreeGrafter"/>
</dbReference>
<feature type="transmembrane region" description="Helical" evidence="8">
    <location>
        <begin position="171"/>
        <end position="192"/>
    </location>
</feature>
<evidence type="ECO:0000256" key="1">
    <source>
        <dbReference type="ARBA" id="ARBA00004651"/>
    </source>
</evidence>
<name>A0A154BN30_ANASB</name>
<organism evidence="10 11">
    <name type="scientific">Anaerosporomusa subterranea</name>
    <dbReference type="NCBI Taxonomy" id="1794912"/>
    <lineage>
        <taxon>Bacteria</taxon>
        <taxon>Bacillati</taxon>
        <taxon>Bacillota</taxon>
        <taxon>Negativicutes</taxon>
        <taxon>Acetonemataceae</taxon>
        <taxon>Anaerosporomusa</taxon>
    </lineage>
</organism>
<dbReference type="Gene3D" id="1.10.3720.10">
    <property type="entry name" value="MetI-like"/>
    <property type="match status" value="1"/>
</dbReference>
<dbReference type="Pfam" id="PF00528">
    <property type="entry name" value="BPD_transp_1"/>
    <property type="match status" value="1"/>
</dbReference>
<dbReference type="InterPro" id="IPR000515">
    <property type="entry name" value="MetI-like"/>
</dbReference>
<evidence type="ECO:0000256" key="7">
    <source>
        <dbReference type="ARBA" id="ARBA00023136"/>
    </source>
</evidence>
<evidence type="ECO:0000256" key="5">
    <source>
        <dbReference type="ARBA" id="ARBA00022970"/>
    </source>
</evidence>
<feature type="transmembrane region" description="Helical" evidence="8">
    <location>
        <begin position="204"/>
        <end position="223"/>
    </location>
</feature>
<gene>
    <name evidence="10" type="ORF">AXX12_15215</name>
</gene>
<evidence type="ECO:0000256" key="3">
    <source>
        <dbReference type="ARBA" id="ARBA00022475"/>
    </source>
</evidence>
<evidence type="ECO:0000256" key="4">
    <source>
        <dbReference type="ARBA" id="ARBA00022692"/>
    </source>
</evidence>
<evidence type="ECO:0000313" key="11">
    <source>
        <dbReference type="Proteomes" id="UP000076268"/>
    </source>
</evidence>
<dbReference type="GO" id="GO:0043190">
    <property type="term" value="C:ATP-binding cassette (ABC) transporter complex"/>
    <property type="evidence" value="ECO:0007669"/>
    <property type="project" value="InterPro"/>
</dbReference>
<dbReference type="STRING" id="1794912.AXX12_15215"/>
<keyword evidence="5" id="KW-0029">Amino-acid transport</keyword>
<feature type="domain" description="ABC transmembrane type-1" evidence="9">
    <location>
        <begin position="21"/>
        <end position="222"/>
    </location>
</feature>
<dbReference type="RefSeq" id="WP_066245408.1">
    <property type="nucleotide sequence ID" value="NZ_LSGP01000026.1"/>
</dbReference>
<dbReference type="EMBL" id="LSGP01000026">
    <property type="protein sequence ID" value="KYZ74928.1"/>
    <property type="molecule type" value="Genomic_DNA"/>
</dbReference>
<keyword evidence="3" id="KW-1003">Cell membrane</keyword>
<feature type="transmembrane region" description="Helical" evidence="8">
    <location>
        <begin position="100"/>
        <end position="119"/>
    </location>
</feature>
<keyword evidence="2 8" id="KW-0813">Transport</keyword>
<dbReference type="NCBIfam" id="TIGR01726">
    <property type="entry name" value="HEQRo_perm_3TM"/>
    <property type="match status" value="1"/>
</dbReference>
<dbReference type="PANTHER" id="PTHR30614">
    <property type="entry name" value="MEMBRANE COMPONENT OF AMINO ACID ABC TRANSPORTER"/>
    <property type="match status" value="1"/>
</dbReference>
<keyword evidence="6 8" id="KW-1133">Transmembrane helix</keyword>
<reference evidence="10 11" key="1">
    <citation type="submission" date="2016-02" db="EMBL/GenBank/DDBJ databases">
        <title>Anaerosporomusa subterraneum gen. nov., sp. nov., a spore-forming obligate anaerobe isolated from saprolite.</title>
        <authorList>
            <person name="Choi J.K."/>
            <person name="Shah M."/>
            <person name="Yee N."/>
        </authorList>
    </citation>
    <scope>NUCLEOTIDE SEQUENCE [LARGE SCALE GENOMIC DNA]</scope>
    <source>
        <strain evidence="10 11">RU4</strain>
    </source>
</reference>
<dbReference type="Proteomes" id="UP000076268">
    <property type="component" value="Unassembled WGS sequence"/>
</dbReference>
<evidence type="ECO:0000259" key="9">
    <source>
        <dbReference type="PROSITE" id="PS50928"/>
    </source>
</evidence>
<evidence type="ECO:0000313" key="10">
    <source>
        <dbReference type="EMBL" id="KYZ74928.1"/>
    </source>
</evidence>
<keyword evidence="11" id="KW-1185">Reference proteome</keyword>
<evidence type="ECO:0000256" key="6">
    <source>
        <dbReference type="ARBA" id="ARBA00022989"/>
    </source>
</evidence>
<dbReference type="PROSITE" id="PS50928">
    <property type="entry name" value="ABC_TM1"/>
    <property type="match status" value="1"/>
</dbReference>
<proteinExistence type="inferred from homology"/>
<dbReference type="InterPro" id="IPR010065">
    <property type="entry name" value="AA_ABC_transptr_permease_3TM"/>
</dbReference>
<dbReference type="AlphaFoldDB" id="A0A154BN30"/>
<keyword evidence="7 8" id="KW-0472">Membrane</keyword>
<dbReference type="CDD" id="cd06261">
    <property type="entry name" value="TM_PBP2"/>
    <property type="match status" value="1"/>
</dbReference>
<feature type="transmembrane region" description="Helical" evidence="8">
    <location>
        <begin position="20"/>
        <end position="47"/>
    </location>
</feature>
<comment type="similarity">
    <text evidence="8">Belongs to the binding-protein-dependent transport system permease family.</text>
</comment>
<evidence type="ECO:0000256" key="2">
    <source>
        <dbReference type="ARBA" id="ARBA00022448"/>
    </source>
</evidence>
<evidence type="ECO:0000256" key="8">
    <source>
        <dbReference type="RuleBase" id="RU363032"/>
    </source>
</evidence>
<accession>A0A154BN30</accession>
<dbReference type="InterPro" id="IPR043429">
    <property type="entry name" value="ArtM/GltK/GlnP/TcyL/YhdX-like"/>
</dbReference>
<comment type="subcellular location">
    <subcellularLocation>
        <location evidence="1 8">Cell membrane</location>
        <topology evidence="1 8">Multi-pass membrane protein</topology>
    </subcellularLocation>
</comment>